<dbReference type="Proteomes" id="UP001208131">
    <property type="component" value="Unassembled WGS sequence"/>
</dbReference>
<dbReference type="GO" id="GO:0001681">
    <property type="term" value="F:sialate O-acetylesterase activity"/>
    <property type="evidence" value="ECO:0007669"/>
    <property type="project" value="InterPro"/>
</dbReference>
<dbReference type="InterPro" id="IPR039329">
    <property type="entry name" value="SIAE"/>
</dbReference>
<feature type="domain" description="Sialate O-acetylesterase" evidence="2">
    <location>
        <begin position="272"/>
        <end position="369"/>
    </location>
</feature>
<evidence type="ECO:0000313" key="4">
    <source>
        <dbReference type="Proteomes" id="UP001208131"/>
    </source>
</evidence>
<dbReference type="SUPFAM" id="SSF52266">
    <property type="entry name" value="SGNH hydrolase"/>
    <property type="match status" value="1"/>
</dbReference>
<sequence>MLKVANIFSNDMVLQRGKNITVWGLGDEERTVTVTLNGVSVQTQVCDGRWTAVLPPMSAGGEYEMTVSDGCTEKKFCRIMIGEVWFCGGQSNMELELQNAKGGKEVLENLTPDCNVRFYYTQKRGTLDEMFYEDENNTAWSQASKDNSRAWSAVGFFFGRKLAKDLGVTVGLIGCNWGGTSASAWVDRPTLENNAEIRSYIDEYEKRIEGKTVEEQIKEYRDYQKFERVWDKKYGELLQKDPTMSWEKANEILGDKNWPGPINCVNPFRPTGLFETMVSRVCPYTIKGFLYYQGESDDHKPDSYYTLLTSLIRLWREKWGDDELPFIIVQLPMFKYAADPDYKHWCKIREAQMRAYKTVKNTGIAVISDCGEFNEIHPKNKVPVGERLCLQAEKLFYGMDVKAFGPIYKSLEYKNGGIELSFDHAENGFVVKGEAQGFEIAGKDEEFVKADITINGSKIFIKSDAVEKPLYARYNWFNYCEVTIFNETGIPLAPFRTEK</sequence>
<name>A0AAE3LH38_9FIRM</name>
<gene>
    <name evidence="3" type="ORF">OCV57_04610</name>
</gene>
<accession>A0AAE3LH38</accession>
<evidence type="ECO:0000256" key="1">
    <source>
        <dbReference type="ARBA" id="ARBA00022801"/>
    </source>
</evidence>
<dbReference type="InterPro" id="IPR005181">
    <property type="entry name" value="SASA"/>
</dbReference>
<dbReference type="InterPro" id="IPR036514">
    <property type="entry name" value="SGNH_hydro_sf"/>
</dbReference>
<organism evidence="3 4">
    <name type="scientific">Hominimerdicola aceti</name>
    <dbReference type="NCBI Taxonomy" id="2981726"/>
    <lineage>
        <taxon>Bacteria</taxon>
        <taxon>Bacillati</taxon>
        <taxon>Bacillota</taxon>
        <taxon>Clostridia</taxon>
        <taxon>Eubacteriales</taxon>
        <taxon>Oscillospiraceae</taxon>
        <taxon>Hominimerdicola</taxon>
    </lineage>
</organism>
<dbReference type="Gene3D" id="3.40.50.1110">
    <property type="entry name" value="SGNH hydrolase"/>
    <property type="match status" value="1"/>
</dbReference>
<dbReference type="PANTHER" id="PTHR22901">
    <property type="entry name" value="SIALATE O-ACETYLESTERASE"/>
    <property type="match status" value="1"/>
</dbReference>
<reference evidence="3 4" key="1">
    <citation type="journal article" date="2021" name="ISME Commun">
        <title>Automated analysis of genomic sequences facilitates high-throughput and comprehensive description of bacteria.</title>
        <authorList>
            <person name="Hitch T.C.A."/>
        </authorList>
    </citation>
    <scope>NUCLEOTIDE SEQUENCE [LARGE SCALE GENOMIC DNA]</scope>
    <source>
        <strain evidence="3 4">Sanger_31</strain>
    </source>
</reference>
<evidence type="ECO:0000259" key="2">
    <source>
        <dbReference type="Pfam" id="PF03629"/>
    </source>
</evidence>
<dbReference type="AlphaFoldDB" id="A0AAE3LH38"/>
<dbReference type="Pfam" id="PF03629">
    <property type="entry name" value="SASA"/>
    <property type="match status" value="1"/>
</dbReference>
<dbReference type="GO" id="GO:0005975">
    <property type="term" value="P:carbohydrate metabolic process"/>
    <property type="evidence" value="ECO:0007669"/>
    <property type="project" value="TreeGrafter"/>
</dbReference>
<proteinExistence type="predicted"/>
<evidence type="ECO:0000313" key="3">
    <source>
        <dbReference type="EMBL" id="MCU6705208.1"/>
    </source>
</evidence>
<protein>
    <submittedName>
        <fullName evidence="3">Sialate O-acetylesterase</fullName>
    </submittedName>
</protein>
<dbReference type="EMBL" id="JAOQJZ010000003">
    <property type="protein sequence ID" value="MCU6705208.1"/>
    <property type="molecule type" value="Genomic_DNA"/>
</dbReference>
<dbReference type="RefSeq" id="WP_267300604.1">
    <property type="nucleotide sequence ID" value="NZ_JAOQJZ010000003.1"/>
</dbReference>
<dbReference type="PANTHER" id="PTHR22901:SF0">
    <property type="entry name" value="SIALATE O-ACETYLESTERASE"/>
    <property type="match status" value="1"/>
</dbReference>
<keyword evidence="4" id="KW-1185">Reference proteome</keyword>
<keyword evidence="1" id="KW-0378">Hydrolase</keyword>
<comment type="caution">
    <text evidence="3">The sequence shown here is derived from an EMBL/GenBank/DDBJ whole genome shotgun (WGS) entry which is preliminary data.</text>
</comment>